<dbReference type="AlphaFoldDB" id="A0AAU3I7V2"/>
<evidence type="ECO:0000259" key="1">
    <source>
        <dbReference type="PROSITE" id="PS50943"/>
    </source>
</evidence>
<proteinExistence type="predicted"/>
<dbReference type="SMART" id="SM00530">
    <property type="entry name" value="HTH_XRE"/>
    <property type="match status" value="1"/>
</dbReference>
<dbReference type="Pfam" id="PF19054">
    <property type="entry name" value="DUF5753"/>
    <property type="match status" value="1"/>
</dbReference>
<dbReference type="SUPFAM" id="SSF47413">
    <property type="entry name" value="lambda repressor-like DNA-binding domains"/>
    <property type="match status" value="1"/>
</dbReference>
<dbReference type="InterPro" id="IPR010982">
    <property type="entry name" value="Lambda_DNA-bd_dom_sf"/>
</dbReference>
<evidence type="ECO:0000313" key="2">
    <source>
        <dbReference type="EMBL" id="WTZ13280.1"/>
    </source>
</evidence>
<dbReference type="PROSITE" id="PS50943">
    <property type="entry name" value="HTH_CROC1"/>
    <property type="match status" value="1"/>
</dbReference>
<feature type="domain" description="HTH cro/C1-type" evidence="1">
    <location>
        <begin position="15"/>
        <end position="70"/>
    </location>
</feature>
<dbReference type="EMBL" id="CP109546">
    <property type="protein sequence ID" value="WTZ13280.1"/>
    <property type="molecule type" value="Genomic_DNA"/>
</dbReference>
<dbReference type="Pfam" id="PF13560">
    <property type="entry name" value="HTH_31"/>
    <property type="match status" value="1"/>
</dbReference>
<dbReference type="InterPro" id="IPR001387">
    <property type="entry name" value="Cro/C1-type_HTH"/>
</dbReference>
<organism evidence="2">
    <name type="scientific">Streptomyces sp. NBC_01393</name>
    <dbReference type="NCBI Taxonomy" id="2903851"/>
    <lineage>
        <taxon>Bacteria</taxon>
        <taxon>Bacillati</taxon>
        <taxon>Actinomycetota</taxon>
        <taxon>Actinomycetes</taxon>
        <taxon>Kitasatosporales</taxon>
        <taxon>Streptomycetaceae</taxon>
        <taxon>Streptomyces</taxon>
    </lineage>
</organism>
<reference evidence="2" key="1">
    <citation type="submission" date="2022-10" db="EMBL/GenBank/DDBJ databases">
        <title>The complete genomes of actinobacterial strains from the NBC collection.</title>
        <authorList>
            <person name="Joergensen T.S."/>
            <person name="Alvarez Arevalo M."/>
            <person name="Sterndorff E.B."/>
            <person name="Faurdal D."/>
            <person name="Vuksanovic O."/>
            <person name="Mourched A.-S."/>
            <person name="Charusanti P."/>
            <person name="Shaw S."/>
            <person name="Blin K."/>
            <person name="Weber T."/>
        </authorList>
    </citation>
    <scope>NUCLEOTIDE SEQUENCE</scope>
    <source>
        <strain evidence="2">NBC_01393</strain>
    </source>
</reference>
<protein>
    <submittedName>
        <fullName evidence="2">Helix-turn-helix domain-containing protein</fullName>
    </submittedName>
</protein>
<accession>A0AAU3I7V2</accession>
<name>A0AAU3I7V2_9ACTN</name>
<dbReference type="GO" id="GO:0003677">
    <property type="term" value="F:DNA binding"/>
    <property type="evidence" value="ECO:0007669"/>
    <property type="project" value="InterPro"/>
</dbReference>
<dbReference type="CDD" id="cd00093">
    <property type="entry name" value="HTH_XRE"/>
    <property type="match status" value="1"/>
</dbReference>
<gene>
    <name evidence="2" type="ORF">OG699_38140</name>
</gene>
<dbReference type="Gene3D" id="1.10.260.40">
    <property type="entry name" value="lambda repressor-like DNA-binding domains"/>
    <property type="match status" value="1"/>
</dbReference>
<dbReference type="InterPro" id="IPR043917">
    <property type="entry name" value="DUF5753"/>
</dbReference>
<sequence>MASPTVLKRRLGAELRKMRHGKSLTALQVADSFGWSESKVSRIESGKSPLSDQDAKKLLGMYGVEDPEEVKQFVNLVRRSRQNGWWHSYGDALPEWFKAYLGFEGDAATILIYETELVHGLFQTEPYAQAVIRSMSKALSADEVDRRASARLQRQEIFTRENPPKVWVILNEAVIQRVVGSREVMREQLISLANTVDKHPNVTVQVLPFDAGAHASMGYSFSILSFEDTPGSLVYSEQLTSAVYLDKDSEVSRHTEIFQELVAASTRPDSSVQWIKEKAEGYAK</sequence>